<dbReference type="RefSeq" id="WP_354693315.1">
    <property type="nucleotide sequence ID" value="NZ_JAZHOG010000001.1"/>
</dbReference>
<reference evidence="1 2" key="1">
    <citation type="submission" date="2024-02" db="EMBL/GenBank/DDBJ databases">
        <title>A novel Wenzhouxiangellaceae bacterium, isolated from coastal sediments.</title>
        <authorList>
            <person name="Du Z.-J."/>
            <person name="Ye Y.-Q."/>
            <person name="Zhang X.-Y."/>
        </authorList>
    </citation>
    <scope>NUCLEOTIDE SEQUENCE [LARGE SCALE GENOMIC DNA]</scope>
    <source>
        <strain evidence="1 2">CH-27</strain>
    </source>
</reference>
<evidence type="ECO:0000313" key="1">
    <source>
        <dbReference type="EMBL" id="MEJ8565991.1"/>
    </source>
</evidence>
<comment type="caution">
    <text evidence="1">The sequence shown here is derived from an EMBL/GenBank/DDBJ whole genome shotgun (WGS) entry which is preliminary data.</text>
</comment>
<dbReference type="Proteomes" id="UP001359886">
    <property type="component" value="Unassembled WGS sequence"/>
</dbReference>
<gene>
    <name evidence="1" type="ORF">V3330_00025</name>
</gene>
<keyword evidence="2" id="KW-1185">Reference proteome</keyword>
<dbReference type="AlphaFoldDB" id="A0AAW9REK7"/>
<dbReference type="EMBL" id="JAZHOG010000001">
    <property type="protein sequence ID" value="MEJ8565991.1"/>
    <property type="molecule type" value="Genomic_DNA"/>
</dbReference>
<evidence type="ECO:0000313" key="2">
    <source>
        <dbReference type="Proteomes" id="UP001359886"/>
    </source>
</evidence>
<dbReference type="Gene3D" id="3.40.50.300">
    <property type="entry name" value="P-loop containing nucleotide triphosphate hydrolases"/>
    <property type="match status" value="1"/>
</dbReference>
<dbReference type="SUPFAM" id="SSF52540">
    <property type="entry name" value="P-loop containing nucleoside triphosphate hydrolases"/>
    <property type="match status" value="1"/>
</dbReference>
<proteinExistence type="predicted"/>
<dbReference type="InterPro" id="IPR027417">
    <property type="entry name" value="P-loop_NTPase"/>
</dbReference>
<name>A0AAW9REK7_9GAMM</name>
<sequence length="357" mass="40312">MLVAANQMKVSVNRLLADPEFYLFNYQAREGTSEFLIVNEELLGRAPFVDIRLAPFARGQFTISTADLTDLVGNEPGTRPRQHFIFHHAFVCSTLLARCLAESDAFFSLKEPQILRQLSDLKRESGANGELPRGWGRVLKTHLQLLAKNYSHGNQVVIKASNVSNNLVEDVIDHSPDSQLIYLHSSLPEFLVANLKKPGETRRKIPDLLARVAAYSDFLETCPQFRELGRASFLETCGLLWLASHYNFLHHCRAADNGRVRTLAMRDFLAEPAAVLTRVCRFFGHDPSPAELRRMTDDAILARHSKDPNQKYDEHTRSVENARVYRQHAAEISAVVSRLDPVTRELDIPARLEGMAL</sequence>
<organism evidence="1 2">
    <name type="scientific">Elongatibacter sediminis</name>
    <dbReference type="NCBI Taxonomy" id="3119006"/>
    <lineage>
        <taxon>Bacteria</taxon>
        <taxon>Pseudomonadati</taxon>
        <taxon>Pseudomonadota</taxon>
        <taxon>Gammaproteobacteria</taxon>
        <taxon>Chromatiales</taxon>
        <taxon>Wenzhouxiangellaceae</taxon>
        <taxon>Elongatibacter</taxon>
    </lineage>
</organism>
<accession>A0AAW9REK7</accession>
<protein>
    <submittedName>
        <fullName evidence="1">Uncharacterized protein</fullName>
    </submittedName>
</protein>